<dbReference type="InterPro" id="IPR050339">
    <property type="entry name" value="CC_SR_Kinase"/>
</dbReference>
<evidence type="ECO:0000313" key="13">
    <source>
        <dbReference type="Proteomes" id="UP000481153"/>
    </source>
</evidence>
<keyword evidence="2" id="KW-0723">Serine/threonine-protein kinase</keyword>
<sequence>MTKSVNPVTAATATATVLLGKFSQLAYRQEVVVDKTNPFIGYFQKALQSPKNERLVGHRFDWASSNNRLSSRVNEALDSIAHPNASMNRLGGASALVSATLADMTSIPSRYQSHFKELKILGRGGQGRVFEVQNVIDGARYAVKKIELQQGGSRLKQALREVQVMAGLPHHRNIVRYFGSWIETSEEPQDSPADAGEDSDGNLSSYNSFVPSFSTCGIAFESNSNQGEESTSSTSTATLPLKSSTNISHTLFIQMELCEQLRSHAILNNLTSWMRITGAERITSSFLHEKAMRFFKDIVRGVQHLHEHGIIHRDIKPDNIFMSHGIAKVGDFGLSTTISNEPWCMIPSPTQATDSSHTTQVGTFLYASPEQVSSDQAKTSYSEKSDIFGLGLILLELCSHFTTAMERVQVLTSARHGVLPTTIFPKEMALVSSMTALNPLDRPSAEQVLRLLSPVNSSHVKYSQRLL</sequence>
<evidence type="ECO:0000313" key="12">
    <source>
        <dbReference type="EMBL" id="KAF0736543.1"/>
    </source>
</evidence>
<dbReference type="Gene3D" id="3.30.200.20">
    <property type="entry name" value="Phosphorylase Kinase, domain 1"/>
    <property type="match status" value="1"/>
</dbReference>
<organism evidence="12 13">
    <name type="scientific">Aphanomyces euteiches</name>
    <dbReference type="NCBI Taxonomy" id="100861"/>
    <lineage>
        <taxon>Eukaryota</taxon>
        <taxon>Sar</taxon>
        <taxon>Stramenopiles</taxon>
        <taxon>Oomycota</taxon>
        <taxon>Saprolegniomycetes</taxon>
        <taxon>Saprolegniales</taxon>
        <taxon>Verrucalvaceae</taxon>
        <taxon>Aphanomyces</taxon>
    </lineage>
</organism>
<gene>
    <name evidence="12" type="ORF">Ae201684_007553</name>
</gene>
<evidence type="ECO:0000256" key="10">
    <source>
        <dbReference type="ARBA" id="ARBA00048977"/>
    </source>
</evidence>
<dbReference type="EC" id="2.7.11.1" evidence="1"/>
<keyword evidence="13" id="KW-1185">Reference proteome</keyword>
<comment type="catalytic activity">
    <reaction evidence="10">
        <text>L-seryl-[protein] + ATP = O-phospho-L-seryl-[protein] + ADP + H(+)</text>
        <dbReference type="Rhea" id="RHEA:17989"/>
        <dbReference type="Rhea" id="RHEA-COMP:9863"/>
        <dbReference type="Rhea" id="RHEA-COMP:11604"/>
        <dbReference type="ChEBI" id="CHEBI:15378"/>
        <dbReference type="ChEBI" id="CHEBI:29999"/>
        <dbReference type="ChEBI" id="CHEBI:30616"/>
        <dbReference type="ChEBI" id="CHEBI:83421"/>
        <dbReference type="ChEBI" id="CHEBI:456216"/>
        <dbReference type="EC" id="2.7.11.1"/>
    </reaction>
    <physiologicalReaction direction="left-to-right" evidence="10">
        <dbReference type="Rhea" id="RHEA:17990"/>
    </physiologicalReaction>
</comment>
<evidence type="ECO:0000256" key="5">
    <source>
        <dbReference type="ARBA" id="ARBA00022777"/>
    </source>
</evidence>
<keyword evidence="5" id="KW-0418">Kinase</keyword>
<keyword evidence="3" id="KW-0808">Transferase</keyword>
<dbReference type="PROSITE" id="PS50011">
    <property type="entry name" value="PROTEIN_KINASE_DOM"/>
    <property type="match status" value="1"/>
</dbReference>
<comment type="catalytic activity">
    <reaction evidence="9">
        <text>L-threonyl-[protein] + ATP = O-phospho-L-threonyl-[protein] + ADP + H(+)</text>
        <dbReference type="Rhea" id="RHEA:46608"/>
        <dbReference type="Rhea" id="RHEA-COMP:11060"/>
        <dbReference type="Rhea" id="RHEA-COMP:11605"/>
        <dbReference type="ChEBI" id="CHEBI:15378"/>
        <dbReference type="ChEBI" id="CHEBI:30013"/>
        <dbReference type="ChEBI" id="CHEBI:30616"/>
        <dbReference type="ChEBI" id="CHEBI:61977"/>
        <dbReference type="ChEBI" id="CHEBI:456216"/>
        <dbReference type="EC" id="2.7.11.1"/>
    </reaction>
    <physiologicalReaction direction="left-to-right" evidence="9">
        <dbReference type="Rhea" id="RHEA:46609"/>
    </physiologicalReaction>
</comment>
<dbReference type="GO" id="GO:0005524">
    <property type="term" value="F:ATP binding"/>
    <property type="evidence" value="ECO:0007669"/>
    <property type="project" value="UniProtKB-KW"/>
</dbReference>
<dbReference type="InterPro" id="IPR011009">
    <property type="entry name" value="Kinase-like_dom_sf"/>
</dbReference>
<evidence type="ECO:0000259" key="11">
    <source>
        <dbReference type="PROSITE" id="PS50011"/>
    </source>
</evidence>
<keyword evidence="6" id="KW-0067">ATP-binding</keyword>
<dbReference type="Pfam" id="PF00069">
    <property type="entry name" value="Pkinase"/>
    <property type="match status" value="2"/>
</dbReference>
<comment type="similarity">
    <text evidence="8">Belongs to the protein kinase superfamily. Ser/Thr protein kinase family. GCN2 subfamily.</text>
</comment>
<evidence type="ECO:0000256" key="6">
    <source>
        <dbReference type="ARBA" id="ARBA00022840"/>
    </source>
</evidence>
<evidence type="ECO:0000256" key="4">
    <source>
        <dbReference type="ARBA" id="ARBA00022741"/>
    </source>
</evidence>
<dbReference type="PANTHER" id="PTHR11042:SF160">
    <property type="entry name" value="EUKARYOTIC TRANSLATION INITIATION FACTOR 2-ALPHA KINASE 1"/>
    <property type="match status" value="1"/>
</dbReference>
<dbReference type="GO" id="GO:0004694">
    <property type="term" value="F:eukaryotic translation initiation factor 2alpha kinase activity"/>
    <property type="evidence" value="ECO:0007669"/>
    <property type="project" value="TreeGrafter"/>
</dbReference>
<dbReference type="Gene3D" id="1.10.510.10">
    <property type="entry name" value="Transferase(Phosphotransferase) domain 1"/>
    <property type="match status" value="1"/>
</dbReference>
<keyword evidence="7" id="KW-0652">Protein synthesis inhibitor</keyword>
<evidence type="ECO:0000256" key="1">
    <source>
        <dbReference type="ARBA" id="ARBA00012513"/>
    </source>
</evidence>
<feature type="domain" description="Protein kinase" evidence="11">
    <location>
        <begin position="115"/>
        <end position="462"/>
    </location>
</feature>
<dbReference type="SUPFAM" id="SSF56112">
    <property type="entry name" value="Protein kinase-like (PK-like)"/>
    <property type="match status" value="1"/>
</dbReference>
<proteinExistence type="inferred from homology"/>
<dbReference type="GO" id="GO:0005737">
    <property type="term" value="C:cytoplasm"/>
    <property type="evidence" value="ECO:0007669"/>
    <property type="project" value="TreeGrafter"/>
</dbReference>
<name>A0A6G0X9D3_9STRA</name>
<dbReference type="VEuPathDB" id="FungiDB:AeMF1_006315"/>
<keyword evidence="4" id="KW-0547">Nucleotide-binding</keyword>
<dbReference type="EMBL" id="VJMJ01000089">
    <property type="protein sequence ID" value="KAF0736543.1"/>
    <property type="molecule type" value="Genomic_DNA"/>
</dbReference>
<dbReference type="PANTHER" id="PTHR11042">
    <property type="entry name" value="EUKARYOTIC TRANSLATION INITIATION FACTOR 2-ALPHA KINASE EIF2-ALPHA KINASE -RELATED"/>
    <property type="match status" value="1"/>
</dbReference>
<accession>A0A6G0X9D3</accession>
<evidence type="ECO:0000256" key="8">
    <source>
        <dbReference type="ARBA" id="ARBA00037982"/>
    </source>
</evidence>
<dbReference type="Proteomes" id="UP000481153">
    <property type="component" value="Unassembled WGS sequence"/>
</dbReference>
<dbReference type="InterPro" id="IPR000719">
    <property type="entry name" value="Prot_kinase_dom"/>
</dbReference>
<dbReference type="CDD" id="cd13996">
    <property type="entry name" value="STKc_EIF2AK"/>
    <property type="match status" value="1"/>
</dbReference>
<dbReference type="PROSITE" id="PS00108">
    <property type="entry name" value="PROTEIN_KINASE_ST"/>
    <property type="match status" value="1"/>
</dbReference>
<evidence type="ECO:0000256" key="9">
    <source>
        <dbReference type="ARBA" id="ARBA00048659"/>
    </source>
</evidence>
<dbReference type="GO" id="GO:0017148">
    <property type="term" value="P:negative regulation of translation"/>
    <property type="evidence" value="ECO:0007669"/>
    <property type="project" value="UniProtKB-KW"/>
</dbReference>
<dbReference type="InterPro" id="IPR008271">
    <property type="entry name" value="Ser/Thr_kinase_AS"/>
</dbReference>
<protein>
    <recommendedName>
        <fullName evidence="1">non-specific serine/threonine protein kinase</fullName>
        <ecNumber evidence="1">2.7.11.1</ecNumber>
    </recommendedName>
</protein>
<dbReference type="GO" id="GO:0005634">
    <property type="term" value="C:nucleus"/>
    <property type="evidence" value="ECO:0007669"/>
    <property type="project" value="TreeGrafter"/>
</dbReference>
<comment type="caution">
    <text evidence="12">The sequence shown here is derived from an EMBL/GenBank/DDBJ whole genome shotgun (WGS) entry which is preliminary data.</text>
</comment>
<dbReference type="SMART" id="SM00220">
    <property type="entry name" value="S_TKc"/>
    <property type="match status" value="1"/>
</dbReference>
<evidence type="ECO:0000256" key="3">
    <source>
        <dbReference type="ARBA" id="ARBA00022679"/>
    </source>
</evidence>
<reference evidence="12 13" key="1">
    <citation type="submission" date="2019-07" db="EMBL/GenBank/DDBJ databases">
        <title>Genomics analysis of Aphanomyces spp. identifies a new class of oomycete effector associated with host adaptation.</title>
        <authorList>
            <person name="Gaulin E."/>
        </authorList>
    </citation>
    <scope>NUCLEOTIDE SEQUENCE [LARGE SCALE GENOMIC DNA]</scope>
    <source>
        <strain evidence="12 13">ATCC 201684</strain>
    </source>
</reference>
<evidence type="ECO:0000256" key="2">
    <source>
        <dbReference type="ARBA" id="ARBA00022527"/>
    </source>
</evidence>
<evidence type="ECO:0000256" key="7">
    <source>
        <dbReference type="ARBA" id="ARBA00023193"/>
    </source>
</evidence>
<dbReference type="AlphaFoldDB" id="A0A6G0X9D3"/>